<protein>
    <submittedName>
        <fullName evidence="3">CU044_5270 family protein</fullName>
    </submittedName>
</protein>
<evidence type="ECO:0000256" key="1">
    <source>
        <dbReference type="SAM" id="MobiDB-lite"/>
    </source>
</evidence>
<feature type="transmembrane region" description="Helical" evidence="2">
    <location>
        <begin position="46"/>
        <end position="65"/>
    </location>
</feature>
<dbReference type="NCBIfam" id="NF038083">
    <property type="entry name" value="CU044_5270_fam"/>
    <property type="match status" value="1"/>
</dbReference>
<dbReference type="InterPro" id="IPR047789">
    <property type="entry name" value="CU044_5270-like"/>
</dbReference>
<accession>A0ABT0FRQ9</accession>
<keyword evidence="2" id="KW-0472">Membrane</keyword>
<dbReference type="RefSeq" id="WP_247815247.1">
    <property type="nucleotide sequence ID" value="NZ_JAKRKC020000001.1"/>
</dbReference>
<name>A0ABT0FRQ9_9ACTN</name>
<gene>
    <name evidence="3" type="ORF">MF672_014565</name>
</gene>
<evidence type="ECO:0000313" key="3">
    <source>
        <dbReference type="EMBL" id="MCK2215000.1"/>
    </source>
</evidence>
<dbReference type="Proteomes" id="UP001317259">
    <property type="component" value="Unassembled WGS sequence"/>
</dbReference>
<feature type="region of interest" description="Disordered" evidence="1">
    <location>
        <begin position="1"/>
        <end position="20"/>
    </location>
</feature>
<comment type="caution">
    <text evidence="3">The sequence shown here is derived from an EMBL/GenBank/DDBJ whole genome shotgun (WGS) entry which is preliminary data.</text>
</comment>
<reference evidence="3 4" key="1">
    <citation type="submission" date="2022-04" db="EMBL/GenBank/DDBJ databases">
        <title>Genome draft of Actinomadura sp. ATCC 31491.</title>
        <authorList>
            <person name="Shi X."/>
            <person name="Du Y."/>
        </authorList>
    </citation>
    <scope>NUCLEOTIDE SEQUENCE [LARGE SCALE GENOMIC DNA]</scope>
    <source>
        <strain evidence="3 4">ATCC 31491</strain>
    </source>
</reference>
<keyword evidence="2" id="KW-1133">Transmembrane helix</keyword>
<sequence>MNELDLVRGVYGDPPPPSAAATATARRRMLGQDAPAPVRRRRAWRVPLGLAAAATAAAVAAGVTLTSGGEPARPRPGLTAGPEAPSPRGMMLAAASRAELQPEGRYWYTHQRHAFAALALGRTGGYVVEERDEFFRWTGRSRGDGTSFYGRDLSGKPQTRADADAWRAAGSPSSWRIRSSGLTRTLGSEPGPWQEDDPDAQGGGAFHIAGVGRFTYQELQDLPTGPEALREILCEGSITSADGGSGAPKRCDEPRHVLDHVFFMLADTPVPPKVRAGLMRLITDYPGVQRLGAVTDPLGRAAVALAVSFESVDGRGTIQRQVLFDQRTGELLGSRDIQLKPGRNSQKWQVPGRMLDYWLVVDAGWSDTRPVLPG</sequence>
<keyword evidence="4" id="KW-1185">Reference proteome</keyword>
<proteinExistence type="predicted"/>
<evidence type="ECO:0000313" key="4">
    <source>
        <dbReference type="Proteomes" id="UP001317259"/>
    </source>
</evidence>
<organism evidence="3 4">
    <name type="scientific">Actinomadura luzonensis</name>
    <dbReference type="NCBI Taxonomy" id="2805427"/>
    <lineage>
        <taxon>Bacteria</taxon>
        <taxon>Bacillati</taxon>
        <taxon>Actinomycetota</taxon>
        <taxon>Actinomycetes</taxon>
        <taxon>Streptosporangiales</taxon>
        <taxon>Thermomonosporaceae</taxon>
        <taxon>Actinomadura</taxon>
    </lineage>
</organism>
<feature type="region of interest" description="Disordered" evidence="1">
    <location>
        <begin position="181"/>
        <end position="200"/>
    </location>
</feature>
<evidence type="ECO:0000256" key="2">
    <source>
        <dbReference type="SAM" id="Phobius"/>
    </source>
</evidence>
<dbReference type="EMBL" id="JAKRKC020000001">
    <property type="protein sequence ID" value="MCK2215000.1"/>
    <property type="molecule type" value="Genomic_DNA"/>
</dbReference>
<keyword evidence="2" id="KW-0812">Transmembrane</keyword>
<feature type="region of interest" description="Disordered" evidence="1">
    <location>
        <begin position="66"/>
        <end position="86"/>
    </location>
</feature>